<evidence type="ECO:0000256" key="2">
    <source>
        <dbReference type="ARBA" id="ARBA00022840"/>
    </source>
</evidence>
<keyword evidence="1" id="KW-0547">Nucleotide-binding</keyword>
<protein>
    <recommendedName>
        <fullName evidence="3">Protein kinase domain-containing protein</fullName>
    </recommendedName>
</protein>
<gene>
    <name evidence="4" type="ORF">HYDPIDRAFT_189691</name>
</gene>
<dbReference type="InterPro" id="IPR011009">
    <property type="entry name" value="Kinase-like_dom_sf"/>
</dbReference>
<dbReference type="AlphaFoldDB" id="A0A0C9V627"/>
<dbReference type="PROSITE" id="PS50011">
    <property type="entry name" value="PROTEIN_KINASE_DOM"/>
    <property type="match status" value="1"/>
</dbReference>
<dbReference type="HOGENOM" id="CLU_000288_7_18_1"/>
<sequence length="323" mass="36329">MPQISQLTQLLSRARFNSQQTGSQLQEPSDLAHVHNLKDLTKSLRITDPQCAKGSFAIVDKGVLVTTPCQERKFIPAFCRPREVPVAIKKTRTTSLPNVLREAGERLVHEARVWHSLKHENILLLLGVGYLESELLPVLVSPWMENGSLDEYLKQVSLTTRAEVQLLSQIIMGLEYLHSKGVTHCDLTSFNVLINQDGRALLSDFGLSRSERFSDTAPQFKFGATRWAAPEFFAALGDPPSPTFASDMYSFGCVMLQVVTGKQPYHWLPKQDEVIWMKERGQSPIIPFDPVFFELLSECLSEDPSARPSSSVARSRIRDLMDM</sequence>
<dbReference type="Gene3D" id="1.10.510.10">
    <property type="entry name" value="Transferase(Phosphotransferase) domain 1"/>
    <property type="match status" value="1"/>
</dbReference>
<dbReference type="Proteomes" id="UP000053820">
    <property type="component" value="Unassembled WGS sequence"/>
</dbReference>
<dbReference type="InterPro" id="IPR001245">
    <property type="entry name" value="Ser-Thr/Tyr_kinase_cat_dom"/>
</dbReference>
<evidence type="ECO:0000313" key="5">
    <source>
        <dbReference type="Proteomes" id="UP000053820"/>
    </source>
</evidence>
<feature type="domain" description="Protein kinase" evidence="3">
    <location>
        <begin position="45"/>
        <end position="321"/>
    </location>
</feature>
<dbReference type="GO" id="GO:0004674">
    <property type="term" value="F:protein serine/threonine kinase activity"/>
    <property type="evidence" value="ECO:0007669"/>
    <property type="project" value="TreeGrafter"/>
</dbReference>
<dbReference type="PRINTS" id="PR00109">
    <property type="entry name" value="TYRKINASE"/>
</dbReference>
<keyword evidence="2" id="KW-0067">ATP-binding</keyword>
<dbReference type="PANTHER" id="PTHR44329:SF298">
    <property type="entry name" value="MIXED LINEAGE KINASE DOMAIN-LIKE PROTEIN"/>
    <property type="match status" value="1"/>
</dbReference>
<dbReference type="PANTHER" id="PTHR44329">
    <property type="entry name" value="SERINE/THREONINE-PROTEIN KINASE TNNI3K-RELATED"/>
    <property type="match status" value="1"/>
</dbReference>
<evidence type="ECO:0000259" key="3">
    <source>
        <dbReference type="PROSITE" id="PS50011"/>
    </source>
</evidence>
<name>A0A0C9V627_9AGAM</name>
<keyword evidence="5" id="KW-1185">Reference proteome</keyword>
<dbReference type="OrthoDB" id="346907at2759"/>
<accession>A0A0C9V627</accession>
<evidence type="ECO:0000256" key="1">
    <source>
        <dbReference type="ARBA" id="ARBA00022741"/>
    </source>
</evidence>
<dbReference type="SUPFAM" id="SSF56112">
    <property type="entry name" value="Protein kinase-like (PK-like)"/>
    <property type="match status" value="1"/>
</dbReference>
<organism evidence="4 5">
    <name type="scientific">Hydnomerulius pinastri MD-312</name>
    <dbReference type="NCBI Taxonomy" id="994086"/>
    <lineage>
        <taxon>Eukaryota</taxon>
        <taxon>Fungi</taxon>
        <taxon>Dikarya</taxon>
        <taxon>Basidiomycota</taxon>
        <taxon>Agaricomycotina</taxon>
        <taxon>Agaricomycetes</taxon>
        <taxon>Agaricomycetidae</taxon>
        <taxon>Boletales</taxon>
        <taxon>Boletales incertae sedis</taxon>
        <taxon>Leucogyrophana</taxon>
    </lineage>
</organism>
<evidence type="ECO:0000313" key="4">
    <source>
        <dbReference type="EMBL" id="KIJ61064.1"/>
    </source>
</evidence>
<dbReference type="GO" id="GO:0005524">
    <property type="term" value="F:ATP binding"/>
    <property type="evidence" value="ECO:0007669"/>
    <property type="project" value="UniProtKB-KW"/>
</dbReference>
<dbReference type="InterPro" id="IPR000719">
    <property type="entry name" value="Prot_kinase_dom"/>
</dbReference>
<dbReference type="InterPro" id="IPR051681">
    <property type="entry name" value="Ser/Thr_Kinases-Pseudokinases"/>
</dbReference>
<proteinExistence type="predicted"/>
<dbReference type="Pfam" id="PF07714">
    <property type="entry name" value="PK_Tyr_Ser-Thr"/>
    <property type="match status" value="1"/>
</dbReference>
<reference evidence="4 5" key="1">
    <citation type="submission" date="2014-04" db="EMBL/GenBank/DDBJ databases">
        <title>Evolutionary Origins and Diversification of the Mycorrhizal Mutualists.</title>
        <authorList>
            <consortium name="DOE Joint Genome Institute"/>
            <consortium name="Mycorrhizal Genomics Consortium"/>
            <person name="Kohler A."/>
            <person name="Kuo A."/>
            <person name="Nagy L.G."/>
            <person name="Floudas D."/>
            <person name="Copeland A."/>
            <person name="Barry K.W."/>
            <person name="Cichocki N."/>
            <person name="Veneault-Fourrey C."/>
            <person name="LaButti K."/>
            <person name="Lindquist E.A."/>
            <person name="Lipzen A."/>
            <person name="Lundell T."/>
            <person name="Morin E."/>
            <person name="Murat C."/>
            <person name="Riley R."/>
            <person name="Ohm R."/>
            <person name="Sun H."/>
            <person name="Tunlid A."/>
            <person name="Henrissat B."/>
            <person name="Grigoriev I.V."/>
            <person name="Hibbett D.S."/>
            <person name="Martin F."/>
        </authorList>
    </citation>
    <scope>NUCLEOTIDE SEQUENCE [LARGE SCALE GENOMIC DNA]</scope>
    <source>
        <strain evidence="4 5">MD-312</strain>
    </source>
</reference>
<dbReference type="EMBL" id="KN839865">
    <property type="protein sequence ID" value="KIJ61064.1"/>
    <property type="molecule type" value="Genomic_DNA"/>
</dbReference>